<dbReference type="VEuPathDB" id="TrichDB:TVAG_225350"/>
<sequence length="626" mass="72486">MIERVCAALDISIWCWCGYEVSSLFLIDTCDVVTRIAVGIPVGMYSYAWLIFVLNLKYEFSILLGLYSTLGYLVAAILIHLLRKQRKTPKGFPLKELALILGLPMLSMLIFMKFSFLYKGDITRGAVYGDFPFHMNIISSFVYGCNKNRRYLFDTVSPFFAGVKLAYPVLVNFLSSIMIGCFGCRMTEAILYPSIPVAFSMLLLFNQIVAIFTRERITCCLAPWLFLCLGGRGFFRIFKKEAVEDYGIDFVHNWGADRYAYWLQTVMHVLLPQRLSLFGLPLSYAFMVIIMRSKFTSVKSFILAGLIVALMPQIQAHALIAAFEWLLAWAVINFKWKQPKEWWPQIKCYIALGIPALTLGIPQLVPYMERSQEKGFFTINPVWNDDKLNFFILWYDGLYMFFLISIFAGFAVLTKRQIKIYIPALFVFFCSNIMHYQPWNMDNSKVFYAGWIPFACAVVAIYLMFLSDQEGFFFQLSSLLLLLACIFSGLLCILIHMLNSATQWNPYEDVYGFAKQVIDKTDPKGIWLADSFHDHPVATLAGRQLLVGYRGWLMSHHLDETEREDEMRKCVKNPNKTEWMDKHNVTYVAYHKQSHDEVDMDFNVSTKWDLIIDDPAWKVYHRNNVR</sequence>
<protein>
    <submittedName>
        <fullName evidence="2">Uncharacterized protein</fullName>
    </submittedName>
</protein>
<feature type="transmembrane region" description="Helical" evidence="1">
    <location>
        <begin position="301"/>
        <end position="327"/>
    </location>
</feature>
<dbReference type="AlphaFoldDB" id="A2DNR4"/>
<keyword evidence="1" id="KW-0472">Membrane</keyword>
<evidence type="ECO:0000313" key="2">
    <source>
        <dbReference type="EMBL" id="EAY17909.1"/>
    </source>
</evidence>
<proteinExistence type="predicted"/>
<reference evidence="2" key="2">
    <citation type="journal article" date="2007" name="Science">
        <title>Draft genome sequence of the sexually transmitted pathogen Trichomonas vaginalis.</title>
        <authorList>
            <person name="Carlton J.M."/>
            <person name="Hirt R.P."/>
            <person name="Silva J.C."/>
            <person name="Delcher A.L."/>
            <person name="Schatz M."/>
            <person name="Zhao Q."/>
            <person name="Wortman J.R."/>
            <person name="Bidwell S.L."/>
            <person name="Alsmark U.C.M."/>
            <person name="Besteiro S."/>
            <person name="Sicheritz-Ponten T."/>
            <person name="Noel C.J."/>
            <person name="Dacks J.B."/>
            <person name="Foster P.G."/>
            <person name="Simillion C."/>
            <person name="Van de Peer Y."/>
            <person name="Miranda-Saavedra D."/>
            <person name="Barton G.J."/>
            <person name="Westrop G.D."/>
            <person name="Mueller S."/>
            <person name="Dessi D."/>
            <person name="Fiori P.L."/>
            <person name="Ren Q."/>
            <person name="Paulsen I."/>
            <person name="Zhang H."/>
            <person name="Bastida-Corcuera F.D."/>
            <person name="Simoes-Barbosa A."/>
            <person name="Brown M.T."/>
            <person name="Hayes R.D."/>
            <person name="Mukherjee M."/>
            <person name="Okumura C.Y."/>
            <person name="Schneider R."/>
            <person name="Smith A.J."/>
            <person name="Vanacova S."/>
            <person name="Villalvazo M."/>
            <person name="Haas B.J."/>
            <person name="Pertea M."/>
            <person name="Feldblyum T.V."/>
            <person name="Utterback T.R."/>
            <person name="Shu C.L."/>
            <person name="Osoegawa K."/>
            <person name="de Jong P.J."/>
            <person name="Hrdy I."/>
            <person name="Horvathova L."/>
            <person name="Zubacova Z."/>
            <person name="Dolezal P."/>
            <person name="Malik S.B."/>
            <person name="Logsdon J.M. Jr."/>
            <person name="Henze K."/>
            <person name="Gupta A."/>
            <person name="Wang C.C."/>
            <person name="Dunne R.L."/>
            <person name="Upcroft J.A."/>
            <person name="Upcroft P."/>
            <person name="White O."/>
            <person name="Salzberg S.L."/>
            <person name="Tang P."/>
            <person name="Chiu C.-H."/>
            <person name="Lee Y.-S."/>
            <person name="Embley T.M."/>
            <person name="Coombs G.H."/>
            <person name="Mottram J.C."/>
            <person name="Tachezy J."/>
            <person name="Fraser-Liggett C.M."/>
            <person name="Johnson P.J."/>
        </authorList>
    </citation>
    <scope>NUCLEOTIDE SEQUENCE [LARGE SCALE GENOMIC DNA]</scope>
    <source>
        <strain evidence="2">G3</strain>
    </source>
</reference>
<dbReference type="InParanoid" id="A2DNR4"/>
<dbReference type="VEuPathDB" id="TrichDB:TVAGG3_0288490"/>
<gene>
    <name evidence="2" type="ORF">TVAG_225350</name>
</gene>
<feature type="transmembrane region" description="Helical" evidence="1">
    <location>
        <begin position="32"/>
        <end position="54"/>
    </location>
</feature>
<feature type="transmembrane region" description="Helical" evidence="1">
    <location>
        <begin position="388"/>
        <end position="413"/>
    </location>
</feature>
<feature type="transmembrane region" description="Helical" evidence="1">
    <location>
        <begin position="165"/>
        <end position="183"/>
    </location>
</feature>
<reference evidence="2" key="1">
    <citation type="submission" date="2006-10" db="EMBL/GenBank/DDBJ databases">
        <authorList>
            <person name="Amadeo P."/>
            <person name="Zhao Q."/>
            <person name="Wortman J."/>
            <person name="Fraser-Liggett C."/>
            <person name="Carlton J."/>
        </authorList>
    </citation>
    <scope>NUCLEOTIDE SEQUENCE</scope>
    <source>
        <strain evidence="2">G3</strain>
    </source>
</reference>
<name>A2DNR4_TRIV3</name>
<feature type="transmembrane region" description="Helical" evidence="1">
    <location>
        <begin position="275"/>
        <end position="295"/>
    </location>
</feature>
<keyword evidence="1" id="KW-0812">Transmembrane</keyword>
<feature type="transmembrane region" description="Helical" evidence="1">
    <location>
        <begin position="348"/>
        <end position="368"/>
    </location>
</feature>
<feature type="transmembrane region" description="Helical" evidence="1">
    <location>
        <begin position="60"/>
        <end position="82"/>
    </location>
</feature>
<dbReference type="KEGG" id="tva:5463412"/>
<evidence type="ECO:0000256" key="1">
    <source>
        <dbReference type="SAM" id="Phobius"/>
    </source>
</evidence>
<accession>A2DNR4</accession>
<evidence type="ECO:0000313" key="3">
    <source>
        <dbReference type="Proteomes" id="UP000001542"/>
    </source>
</evidence>
<dbReference type="EMBL" id="DS113224">
    <property type="protein sequence ID" value="EAY17909.1"/>
    <property type="molecule type" value="Genomic_DNA"/>
</dbReference>
<organism evidence="2 3">
    <name type="scientific">Trichomonas vaginalis (strain ATCC PRA-98 / G3)</name>
    <dbReference type="NCBI Taxonomy" id="412133"/>
    <lineage>
        <taxon>Eukaryota</taxon>
        <taxon>Metamonada</taxon>
        <taxon>Parabasalia</taxon>
        <taxon>Trichomonadida</taxon>
        <taxon>Trichomonadidae</taxon>
        <taxon>Trichomonas</taxon>
    </lineage>
</organism>
<dbReference type="Proteomes" id="UP000001542">
    <property type="component" value="Unassembled WGS sequence"/>
</dbReference>
<feature type="transmembrane region" description="Helical" evidence="1">
    <location>
        <begin position="448"/>
        <end position="467"/>
    </location>
</feature>
<dbReference type="OrthoDB" id="10263533at2759"/>
<feature type="transmembrane region" description="Helical" evidence="1">
    <location>
        <begin position="190"/>
        <end position="209"/>
    </location>
</feature>
<feature type="transmembrane region" description="Helical" evidence="1">
    <location>
        <begin position="479"/>
        <end position="498"/>
    </location>
</feature>
<feature type="transmembrane region" description="Helical" evidence="1">
    <location>
        <begin position="420"/>
        <end position="436"/>
    </location>
</feature>
<keyword evidence="3" id="KW-1185">Reference proteome</keyword>
<keyword evidence="1" id="KW-1133">Transmembrane helix</keyword>
<dbReference type="RefSeq" id="XP_001578895.1">
    <property type="nucleotide sequence ID" value="XM_001578845.1"/>
</dbReference>
<feature type="transmembrane region" description="Helical" evidence="1">
    <location>
        <begin position="94"/>
        <end position="118"/>
    </location>
</feature>